<comment type="pathway">
    <text evidence="3 11">Cofactor biosynthesis; molybdopterin biosynthesis.</text>
</comment>
<dbReference type="Gene3D" id="2.170.190.11">
    <property type="entry name" value="Molybdopterin biosynthesis moea protein, domain 3"/>
    <property type="match status" value="1"/>
</dbReference>
<dbReference type="Gene3D" id="3.90.105.10">
    <property type="entry name" value="Molybdopterin biosynthesis moea protein, domain 2"/>
    <property type="match status" value="1"/>
</dbReference>
<dbReference type="InterPro" id="IPR005110">
    <property type="entry name" value="MoeA_linker/N"/>
</dbReference>
<dbReference type="SUPFAM" id="SSF63867">
    <property type="entry name" value="MoeA C-terminal domain-like"/>
    <property type="match status" value="1"/>
</dbReference>
<evidence type="ECO:0000256" key="7">
    <source>
        <dbReference type="ARBA" id="ARBA00022723"/>
    </source>
</evidence>
<dbReference type="KEGG" id="rub:GBA63_16860"/>
<proteinExistence type="inferred from homology"/>
<comment type="cofactor">
    <cofactor evidence="1 11">
        <name>Mg(2+)</name>
        <dbReference type="ChEBI" id="CHEBI:18420"/>
    </cofactor>
</comment>
<dbReference type="Proteomes" id="UP000501452">
    <property type="component" value="Chromosome"/>
</dbReference>
<organism evidence="13 14">
    <name type="scientific">Rubrobacter tropicus</name>
    <dbReference type="NCBI Taxonomy" id="2653851"/>
    <lineage>
        <taxon>Bacteria</taxon>
        <taxon>Bacillati</taxon>
        <taxon>Actinomycetota</taxon>
        <taxon>Rubrobacteria</taxon>
        <taxon>Rubrobacterales</taxon>
        <taxon>Rubrobacteraceae</taxon>
        <taxon>Rubrobacter</taxon>
    </lineage>
</organism>
<accession>A0A6G8QCJ9</accession>
<evidence type="ECO:0000256" key="3">
    <source>
        <dbReference type="ARBA" id="ARBA00005046"/>
    </source>
</evidence>
<comment type="similarity">
    <text evidence="4 11">Belongs to the MoeA family.</text>
</comment>
<evidence type="ECO:0000313" key="14">
    <source>
        <dbReference type="Proteomes" id="UP000501452"/>
    </source>
</evidence>
<dbReference type="SUPFAM" id="SSF53218">
    <property type="entry name" value="Molybdenum cofactor biosynthesis proteins"/>
    <property type="match status" value="1"/>
</dbReference>
<dbReference type="FunFam" id="3.40.980.10:FF:000004">
    <property type="entry name" value="Molybdopterin molybdenumtransferase"/>
    <property type="match status" value="1"/>
</dbReference>
<sequence>MQLFEKLMEYPDAERLVLDNTHRLPVEETPLGEALGLALAEDLRATVDSPPFDNSAVDGYAVRSADAEAGRTFRVVDEAPAGRPAEKSVGEGEAIKIFTGGVIPEGADATVMVENTSGWGESFELKKGASPGQNIREAGQDTQKGDTILRAGTEIGAPEIALAATQGYGTLPVFRRPRVVVLSTGTELVEPGTRDLAPGEIFDSNSYAIVAQAREAGAGARRLYAASDDAGTLRAAIEEALETADVVVTSGGVSVGEKDLVKSTLLDLGVEQVFWGVKFKPGKPLFYGKRDETRFFGLPGNPVSAMVCFDLFVRPALMGMMGREDKGRPRVPVYFEEDVVNKFGRMHAMRVSLERTERGWLARSVGAQGSGLVSSLTKADALALIGPESEGVSAGEPVEAIVLREEKLL</sequence>
<dbReference type="EMBL" id="CP045119">
    <property type="protein sequence ID" value="QIN84131.1"/>
    <property type="molecule type" value="Genomic_DNA"/>
</dbReference>
<keyword evidence="7 11" id="KW-0479">Metal-binding</keyword>
<evidence type="ECO:0000256" key="1">
    <source>
        <dbReference type="ARBA" id="ARBA00001946"/>
    </source>
</evidence>
<dbReference type="SMART" id="SM00852">
    <property type="entry name" value="MoCF_biosynth"/>
    <property type="match status" value="1"/>
</dbReference>
<gene>
    <name evidence="13" type="ORF">GBA63_16860</name>
</gene>
<dbReference type="EC" id="2.10.1.1" evidence="11"/>
<dbReference type="CDD" id="cd00887">
    <property type="entry name" value="MoeA"/>
    <property type="match status" value="1"/>
</dbReference>
<dbReference type="Gene3D" id="2.40.340.10">
    <property type="entry name" value="MoeA, C-terminal, domain IV"/>
    <property type="match status" value="1"/>
</dbReference>
<feature type="domain" description="MoaB/Mog" evidence="12">
    <location>
        <begin position="180"/>
        <end position="319"/>
    </location>
</feature>
<keyword evidence="8 11" id="KW-0460">Magnesium</keyword>
<evidence type="ECO:0000313" key="13">
    <source>
        <dbReference type="EMBL" id="QIN84131.1"/>
    </source>
</evidence>
<dbReference type="FunFam" id="2.170.190.11:FF:000001">
    <property type="entry name" value="Molybdopterin molybdenumtransferase"/>
    <property type="match status" value="1"/>
</dbReference>
<dbReference type="InterPro" id="IPR001453">
    <property type="entry name" value="MoaB/Mog_dom"/>
</dbReference>
<evidence type="ECO:0000256" key="2">
    <source>
        <dbReference type="ARBA" id="ARBA00002901"/>
    </source>
</evidence>
<evidence type="ECO:0000256" key="10">
    <source>
        <dbReference type="ARBA" id="ARBA00047317"/>
    </source>
</evidence>
<evidence type="ECO:0000259" key="12">
    <source>
        <dbReference type="SMART" id="SM00852"/>
    </source>
</evidence>
<protein>
    <recommendedName>
        <fullName evidence="11">Molybdopterin molybdenumtransferase</fullName>
        <ecNumber evidence="11">2.10.1.1</ecNumber>
    </recommendedName>
</protein>
<dbReference type="GO" id="GO:0046872">
    <property type="term" value="F:metal ion binding"/>
    <property type="evidence" value="ECO:0007669"/>
    <property type="project" value="UniProtKB-UniRule"/>
</dbReference>
<dbReference type="SUPFAM" id="SSF63882">
    <property type="entry name" value="MoeA N-terminal region -like"/>
    <property type="match status" value="1"/>
</dbReference>
<dbReference type="InterPro" id="IPR005111">
    <property type="entry name" value="MoeA_C_domain_IV"/>
</dbReference>
<keyword evidence="9 11" id="KW-0501">Molybdenum cofactor biosynthesis</keyword>
<dbReference type="InterPro" id="IPR036688">
    <property type="entry name" value="MoeA_C_domain_IV_sf"/>
</dbReference>
<keyword evidence="5 11" id="KW-0500">Molybdenum</keyword>
<dbReference type="GO" id="GO:0061599">
    <property type="term" value="F:molybdopterin molybdotransferase activity"/>
    <property type="evidence" value="ECO:0007669"/>
    <property type="project" value="UniProtKB-UniRule"/>
</dbReference>
<evidence type="ECO:0000256" key="11">
    <source>
        <dbReference type="RuleBase" id="RU365090"/>
    </source>
</evidence>
<evidence type="ECO:0000256" key="4">
    <source>
        <dbReference type="ARBA" id="ARBA00010763"/>
    </source>
</evidence>
<comment type="function">
    <text evidence="2 11">Catalyzes the insertion of molybdate into adenylated molybdopterin with the concomitant release of AMP.</text>
</comment>
<dbReference type="UniPathway" id="UPA00344"/>
<dbReference type="Pfam" id="PF03454">
    <property type="entry name" value="MoeA_C"/>
    <property type="match status" value="1"/>
</dbReference>
<name>A0A6G8QCJ9_9ACTN</name>
<dbReference type="GO" id="GO:0006777">
    <property type="term" value="P:Mo-molybdopterin cofactor biosynthetic process"/>
    <property type="evidence" value="ECO:0007669"/>
    <property type="project" value="UniProtKB-UniRule"/>
</dbReference>
<dbReference type="Pfam" id="PF00994">
    <property type="entry name" value="MoCF_biosynth"/>
    <property type="match status" value="1"/>
</dbReference>
<dbReference type="RefSeq" id="WP_166178018.1">
    <property type="nucleotide sequence ID" value="NZ_CP045119.1"/>
</dbReference>
<dbReference type="NCBIfam" id="TIGR00177">
    <property type="entry name" value="molyb_syn"/>
    <property type="match status" value="1"/>
</dbReference>
<evidence type="ECO:0000256" key="5">
    <source>
        <dbReference type="ARBA" id="ARBA00022505"/>
    </source>
</evidence>
<keyword evidence="6 11" id="KW-0808">Transferase</keyword>
<dbReference type="PANTHER" id="PTHR10192:SF5">
    <property type="entry name" value="GEPHYRIN"/>
    <property type="match status" value="1"/>
</dbReference>
<dbReference type="InterPro" id="IPR036425">
    <property type="entry name" value="MoaB/Mog-like_dom_sf"/>
</dbReference>
<dbReference type="Gene3D" id="3.40.980.10">
    <property type="entry name" value="MoaB/Mog-like domain"/>
    <property type="match status" value="1"/>
</dbReference>
<dbReference type="InterPro" id="IPR036135">
    <property type="entry name" value="MoeA_linker/N_sf"/>
</dbReference>
<dbReference type="GO" id="GO:0005829">
    <property type="term" value="C:cytosol"/>
    <property type="evidence" value="ECO:0007669"/>
    <property type="project" value="TreeGrafter"/>
</dbReference>
<evidence type="ECO:0000256" key="6">
    <source>
        <dbReference type="ARBA" id="ARBA00022679"/>
    </source>
</evidence>
<dbReference type="AlphaFoldDB" id="A0A6G8QCJ9"/>
<dbReference type="PANTHER" id="PTHR10192">
    <property type="entry name" value="MOLYBDOPTERIN BIOSYNTHESIS PROTEIN"/>
    <property type="match status" value="1"/>
</dbReference>
<dbReference type="NCBIfam" id="NF045515">
    <property type="entry name" value="Glp_gephyrin"/>
    <property type="match status" value="1"/>
</dbReference>
<keyword evidence="14" id="KW-1185">Reference proteome</keyword>
<dbReference type="Pfam" id="PF03453">
    <property type="entry name" value="MoeA_N"/>
    <property type="match status" value="1"/>
</dbReference>
<comment type="catalytic activity">
    <reaction evidence="10">
        <text>adenylyl-molybdopterin + molybdate = Mo-molybdopterin + AMP + H(+)</text>
        <dbReference type="Rhea" id="RHEA:35047"/>
        <dbReference type="ChEBI" id="CHEBI:15378"/>
        <dbReference type="ChEBI" id="CHEBI:36264"/>
        <dbReference type="ChEBI" id="CHEBI:62727"/>
        <dbReference type="ChEBI" id="CHEBI:71302"/>
        <dbReference type="ChEBI" id="CHEBI:456215"/>
        <dbReference type="EC" id="2.10.1.1"/>
    </reaction>
</comment>
<evidence type="ECO:0000256" key="9">
    <source>
        <dbReference type="ARBA" id="ARBA00023150"/>
    </source>
</evidence>
<reference evidence="13 14" key="1">
    <citation type="submission" date="2019-10" db="EMBL/GenBank/DDBJ databases">
        <title>Rubrobacter sp nov SCSIO 52090 isolated from a deep-sea sediment in the South China Sea.</title>
        <authorList>
            <person name="Chen R.W."/>
        </authorList>
    </citation>
    <scope>NUCLEOTIDE SEQUENCE [LARGE SCALE GENOMIC DNA]</scope>
    <source>
        <strain evidence="13 14">SCSIO 52909</strain>
    </source>
</reference>
<dbReference type="InterPro" id="IPR038987">
    <property type="entry name" value="MoeA-like"/>
</dbReference>
<evidence type="ECO:0000256" key="8">
    <source>
        <dbReference type="ARBA" id="ARBA00022842"/>
    </source>
</evidence>